<dbReference type="PROSITE" id="PS00675">
    <property type="entry name" value="SIGMA54_INTERACT_1"/>
    <property type="match status" value="1"/>
</dbReference>
<dbReference type="PANTHER" id="PTHR43289:SF34">
    <property type="entry name" value="SERINE_THREONINE-PROTEIN KINASE YBDM-RELATED"/>
    <property type="match status" value="1"/>
</dbReference>
<dbReference type="InterPro" id="IPR013229">
    <property type="entry name" value="PEGA"/>
</dbReference>
<dbReference type="RefSeq" id="WP_321543791.1">
    <property type="nucleotide sequence ID" value="NZ_JAXIVS010000001.1"/>
</dbReference>
<organism evidence="7 8">
    <name type="scientific">Hyalangium rubrum</name>
    <dbReference type="NCBI Taxonomy" id="3103134"/>
    <lineage>
        <taxon>Bacteria</taxon>
        <taxon>Pseudomonadati</taxon>
        <taxon>Myxococcota</taxon>
        <taxon>Myxococcia</taxon>
        <taxon>Myxococcales</taxon>
        <taxon>Cystobacterineae</taxon>
        <taxon>Archangiaceae</taxon>
        <taxon>Hyalangium</taxon>
    </lineage>
</organism>
<dbReference type="GO" id="GO:0016301">
    <property type="term" value="F:kinase activity"/>
    <property type="evidence" value="ECO:0007669"/>
    <property type="project" value="UniProtKB-KW"/>
</dbReference>
<evidence type="ECO:0000256" key="1">
    <source>
        <dbReference type="ARBA" id="ARBA00022679"/>
    </source>
</evidence>
<dbReference type="Gene3D" id="3.90.1580.10">
    <property type="entry name" value="paralog of FGE (formylglycine-generating enzyme)"/>
    <property type="match status" value="1"/>
</dbReference>
<dbReference type="InterPro" id="IPR016187">
    <property type="entry name" value="CTDL_fold"/>
</dbReference>
<evidence type="ECO:0000259" key="6">
    <source>
        <dbReference type="PROSITE" id="PS50011"/>
    </source>
</evidence>
<dbReference type="InterPro" id="IPR027417">
    <property type="entry name" value="P-loop_NTPase"/>
</dbReference>
<dbReference type="Gene3D" id="3.40.50.300">
    <property type="entry name" value="P-loop containing nucleotide triphosphate hydrolases"/>
    <property type="match status" value="1"/>
</dbReference>
<comment type="caution">
    <text evidence="7">The sequence shown here is derived from an EMBL/GenBank/DDBJ whole genome shotgun (WGS) entry which is preliminary data.</text>
</comment>
<dbReference type="Pfam" id="PF03781">
    <property type="entry name" value="FGE-sulfatase"/>
    <property type="match status" value="1"/>
</dbReference>
<dbReference type="InterPro" id="IPR017441">
    <property type="entry name" value="Protein_kinase_ATP_BS"/>
</dbReference>
<sequence length="1321" mass="144737">MARDSDQAGSACLTDELLARLIDGQLVTDELEPIHRHVAGCQHCHALFVTVVRGDLRVAGGLVAQSPVDGEGFSSNETAPRAPAASWVPPTEFDEFQLERLLGRGAMGLVYLAHDRFLDRRVAVKFIAAQQPNARIRSRFHNEARAIARLQHPNVVTLFRVGEVGGHPYLVSEYLVGQSLANLPLPLPWRRVLRLGQGLARGLAAAHRQGVLHRDLKPSNVFLTEEGEVKLLDFGLAELVDASAPVGPSGARAAGTPRYMAPELFHGGAATPQSDLYALGLVLYELCTGTLPPIGETERQVPGSSPSFTAAVPDVDLDFAALVERCLAVDPSVRFISADALGAELERLGGSREPDVLPSANPYRGLAPFEAEHRSLFFGRDAEILAVLERLRRQPLVLVAGDSGVGKSSLCRAGVLPRVEQGALGEYREFSTLTLGPGRRPLARLAAALAPVLGRTEAELGRWLTEAPEHLGPALRAAHQEGRGLLLFIDQLEELVTLSEPEQAVRFASLLGELALPAVGVRVLLAVRGDFLARVGVLSGLDDVVEQALYLLKPLSSERVREAIVGPARRRGVVFESEALVQTLVQATARGAGSLPLLQFALAELWERRDTARGCITQASLDEMGGVAGALSRHADRVLANLGQAEQQAARRLLGRLITAEGTRSERGEEELIAASSEARTAMRALVEGRLLHVRKVGDRASYEIAHEALIASWGTLHQWLNEDAGQSALRQRIESAGTEWERLGRVEDLLWRERQLDEASALDPTTLGAREQDFLRASWRAVRRRSQRRWLAALALVLVVGGFYGVMRLKQHQELQSFVSARMADARVALAEANELGQRASKGRTEAMALFTGQPPGGPGIPLDPQERWLLAQEIWGQVTEELRQSGASYAEAERAIEEVLDRARDQEDARQLLIQLIHERILLAERFYQREELTRLVQRFRRLTVAGDALRKEFDAPAELVLVTEPPGASIEITRYVDDQGRRRREPVPLLEPLGSTPMEWRSVPPGSYQLHITREGYAPVELPLLLERGTRESITLELPKKVPEGYVYIPSGCSLEGSADVEELRAMLESAPLHSSCLEQGYLIGRTEVTLGDWLTYLDTLPGNAPERLILEKPNFNGNSAVTLRRLPDGAWSFSLYLVSGAVLTAQAGEPIRYPGRKSRAEQDWRRFPLVGVSADDLVGYLSWLDRTQRLPGARLCSELEWTRAARGADDRRFPHGNRLQKDDANIDATYAFRPDAYGPDEVGSHRASLSPFGLEDMAGNAFEMTRPTQSGFGEIVLRGGAWYYGDIGALVASRQASTSSHRDARIGVRLCASLPGE</sequence>
<proteinExistence type="predicted"/>
<dbReference type="InterPro" id="IPR049052">
    <property type="entry name" value="nSTAND1"/>
</dbReference>
<evidence type="ECO:0000313" key="8">
    <source>
        <dbReference type="Proteomes" id="UP001291309"/>
    </source>
</evidence>
<keyword evidence="3 7" id="KW-0418">Kinase</keyword>
<evidence type="ECO:0000256" key="4">
    <source>
        <dbReference type="ARBA" id="ARBA00022840"/>
    </source>
</evidence>
<feature type="domain" description="Protein kinase" evidence="6">
    <location>
        <begin position="96"/>
        <end position="348"/>
    </location>
</feature>
<feature type="binding site" evidence="5">
    <location>
        <position position="125"/>
    </location>
    <ligand>
        <name>ATP</name>
        <dbReference type="ChEBI" id="CHEBI:30616"/>
    </ligand>
</feature>
<accession>A0ABU5GVG2</accession>
<evidence type="ECO:0000313" key="7">
    <source>
        <dbReference type="EMBL" id="MDY7225071.1"/>
    </source>
</evidence>
<dbReference type="SUPFAM" id="SSF52540">
    <property type="entry name" value="P-loop containing nucleoside triphosphate hydrolases"/>
    <property type="match status" value="1"/>
</dbReference>
<evidence type="ECO:0000256" key="3">
    <source>
        <dbReference type="ARBA" id="ARBA00022777"/>
    </source>
</evidence>
<dbReference type="Proteomes" id="UP001291309">
    <property type="component" value="Unassembled WGS sequence"/>
</dbReference>
<dbReference type="Pfam" id="PF00069">
    <property type="entry name" value="Pkinase"/>
    <property type="match status" value="1"/>
</dbReference>
<dbReference type="PANTHER" id="PTHR43289">
    <property type="entry name" value="MITOGEN-ACTIVATED PROTEIN KINASE KINASE KINASE 20-RELATED"/>
    <property type="match status" value="1"/>
</dbReference>
<name>A0ABU5GVG2_9BACT</name>
<dbReference type="EMBL" id="JAXIVS010000001">
    <property type="protein sequence ID" value="MDY7225071.1"/>
    <property type="molecule type" value="Genomic_DNA"/>
</dbReference>
<gene>
    <name evidence="7" type="ORF">SYV04_01705</name>
</gene>
<dbReference type="InterPro" id="IPR005532">
    <property type="entry name" value="SUMF_dom"/>
</dbReference>
<dbReference type="Gene3D" id="1.10.510.10">
    <property type="entry name" value="Transferase(Phosphotransferase) domain 1"/>
    <property type="match status" value="1"/>
</dbReference>
<protein>
    <submittedName>
        <fullName evidence="7">Protein kinase</fullName>
    </submittedName>
</protein>
<keyword evidence="2 5" id="KW-0547">Nucleotide-binding</keyword>
<dbReference type="PROSITE" id="PS00108">
    <property type="entry name" value="PROTEIN_KINASE_ST"/>
    <property type="match status" value="1"/>
</dbReference>
<dbReference type="InterPro" id="IPR008271">
    <property type="entry name" value="Ser/Thr_kinase_AS"/>
</dbReference>
<evidence type="ECO:0000256" key="2">
    <source>
        <dbReference type="ARBA" id="ARBA00022741"/>
    </source>
</evidence>
<dbReference type="SMART" id="SM00220">
    <property type="entry name" value="S_TKc"/>
    <property type="match status" value="1"/>
</dbReference>
<dbReference type="PROSITE" id="PS50011">
    <property type="entry name" value="PROTEIN_KINASE_DOM"/>
    <property type="match status" value="1"/>
</dbReference>
<dbReference type="CDD" id="cd14014">
    <property type="entry name" value="STKc_PknB_like"/>
    <property type="match status" value="1"/>
</dbReference>
<dbReference type="InterPro" id="IPR011009">
    <property type="entry name" value="Kinase-like_dom_sf"/>
</dbReference>
<keyword evidence="1" id="KW-0808">Transferase</keyword>
<dbReference type="SUPFAM" id="SSF56112">
    <property type="entry name" value="Protein kinase-like (PK-like)"/>
    <property type="match status" value="1"/>
</dbReference>
<dbReference type="Pfam" id="PF08308">
    <property type="entry name" value="PEGA"/>
    <property type="match status" value="1"/>
</dbReference>
<keyword evidence="8" id="KW-1185">Reference proteome</keyword>
<dbReference type="SUPFAM" id="SSF56436">
    <property type="entry name" value="C-type lectin-like"/>
    <property type="match status" value="1"/>
</dbReference>
<dbReference type="InterPro" id="IPR042095">
    <property type="entry name" value="SUMF_sf"/>
</dbReference>
<dbReference type="Gene3D" id="3.30.200.20">
    <property type="entry name" value="Phosphorylase Kinase, domain 1"/>
    <property type="match status" value="1"/>
</dbReference>
<reference evidence="7 8" key="1">
    <citation type="submission" date="2023-12" db="EMBL/GenBank/DDBJ databases">
        <title>the genome sequence of Hyalangium sp. s54d21.</title>
        <authorList>
            <person name="Zhang X."/>
        </authorList>
    </citation>
    <scope>NUCLEOTIDE SEQUENCE [LARGE SCALE GENOMIC DNA]</scope>
    <source>
        <strain evidence="8">s54d21</strain>
    </source>
</reference>
<dbReference type="InterPro" id="IPR025662">
    <property type="entry name" value="Sigma_54_int_dom_ATP-bd_1"/>
</dbReference>
<keyword evidence="4 5" id="KW-0067">ATP-binding</keyword>
<dbReference type="PROSITE" id="PS00107">
    <property type="entry name" value="PROTEIN_KINASE_ATP"/>
    <property type="match status" value="1"/>
</dbReference>
<evidence type="ECO:0000256" key="5">
    <source>
        <dbReference type="PROSITE-ProRule" id="PRU10141"/>
    </source>
</evidence>
<dbReference type="Pfam" id="PF20703">
    <property type="entry name" value="nSTAND1"/>
    <property type="match status" value="1"/>
</dbReference>
<dbReference type="InterPro" id="IPR000719">
    <property type="entry name" value="Prot_kinase_dom"/>
</dbReference>